<gene>
    <name evidence="1" type="ORF">HNR39_000642</name>
</gene>
<sequence length="221" mass="25019">MADFHARLTQIMFDPLSYIHSQRMKLPRLLDTPYQRGVINQMLIHQYGLTESKSAVCTGGGASGGSSVVTISAVERQLILNWRLLPYICTLIGAQLLKRDLGWRGELLRLSAPVRFFMMLSLRDCASRKNDEKKLSSDVQWVGLMHVLEWQRHASNGLKIRLALLFPPIFDELFSTYCEPDFNTAKVQLPSLSLKPNPTSPTDLFLISQAIQYAKNNPDNL</sequence>
<dbReference type="RefSeq" id="WP_168053061.1">
    <property type="nucleotide sequence ID" value="NZ_JAAOZT010000002.1"/>
</dbReference>
<dbReference type="AlphaFoldDB" id="A0A840RNY9"/>
<organism evidence="1 2">
    <name type="scientific">Glaciimonas immobilis</name>
    <dbReference type="NCBI Taxonomy" id="728004"/>
    <lineage>
        <taxon>Bacteria</taxon>
        <taxon>Pseudomonadati</taxon>
        <taxon>Pseudomonadota</taxon>
        <taxon>Betaproteobacteria</taxon>
        <taxon>Burkholderiales</taxon>
        <taxon>Oxalobacteraceae</taxon>
        <taxon>Glaciimonas</taxon>
    </lineage>
</organism>
<name>A0A840RNY9_9BURK</name>
<evidence type="ECO:0000313" key="2">
    <source>
        <dbReference type="Proteomes" id="UP000571084"/>
    </source>
</evidence>
<dbReference type="InterPro" id="IPR013388">
    <property type="entry name" value="T3SS_OrgA/MxiK"/>
</dbReference>
<dbReference type="Pfam" id="PF09482">
    <property type="entry name" value="OrgA_MxiK"/>
    <property type="match status" value="1"/>
</dbReference>
<comment type="caution">
    <text evidence="1">The sequence shown here is derived from an EMBL/GenBank/DDBJ whole genome shotgun (WGS) entry which is preliminary data.</text>
</comment>
<accession>A0A840RNY9</accession>
<proteinExistence type="predicted"/>
<reference evidence="1 2" key="1">
    <citation type="submission" date="2020-08" db="EMBL/GenBank/DDBJ databases">
        <title>Genomic Encyclopedia of Type Strains, Phase IV (KMG-IV): sequencing the most valuable type-strain genomes for metagenomic binning, comparative biology and taxonomic classification.</title>
        <authorList>
            <person name="Goeker M."/>
        </authorList>
    </citation>
    <scope>NUCLEOTIDE SEQUENCE [LARGE SCALE GENOMIC DNA]</scope>
    <source>
        <strain evidence="1 2">DSM 23240</strain>
    </source>
</reference>
<protein>
    <submittedName>
        <fullName evidence="1">Type III secretion system OrgA/MxiK family protein</fullName>
    </submittedName>
</protein>
<evidence type="ECO:0000313" key="1">
    <source>
        <dbReference type="EMBL" id="MBB5198832.1"/>
    </source>
</evidence>
<dbReference type="Proteomes" id="UP000571084">
    <property type="component" value="Unassembled WGS sequence"/>
</dbReference>
<dbReference type="EMBL" id="JACHHQ010000001">
    <property type="protein sequence ID" value="MBB5198832.1"/>
    <property type="molecule type" value="Genomic_DNA"/>
</dbReference>
<keyword evidence="2" id="KW-1185">Reference proteome</keyword>